<feature type="domain" description="NodB homology" evidence="3">
    <location>
        <begin position="1"/>
        <end position="265"/>
    </location>
</feature>
<name>A0ABY5S5C5_9BACL</name>
<dbReference type="PANTHER" id="PTHR34216:SF3">
    <property type="entry name" value="POLY-BETA-1,6-N-ACETYL-D-GLUCOSAMINE N-DEACETYLASE"/>
    <property type="match status" value="1"/>
</dbReference>
<organism evidence="4 5">
    <name type="scientific">Paenibacillus spongiae</name>
    <dbReference type="NCBI Taxonomy" id="2909671"/>
    <lineage>
        <taxon>Bacteria</taxon>
        <taxon>Bacillati</taxon>
        <taxon>Bacillota</taxon>
        <taxon>Bacilli</taxon>
        <taxon>Bacillales</taxon>
        <taxon>Paenibacillaceae</taxon>
        <taxon>Paenibacillus</taxon>
    </lineage>
</organism>
<keyword evidence="5" id="KW-1185">Reference proteome</keyword>
<dbReference type="SUPFAM" id="SSF88713">
    <property type="entry name" value="Glycoside hydrolase/deacetylase"/>
    <property type="match status" value="1"/>
</dbReference>
<dbReference type="RefSeq" id="WP_258384981.1">
    <property type="nucleotide sequence ID" value="NZ_CP091430.1"/>
</dbReference>
<dbReference type="PANTHER" id="PTHR34216">
    <property type="match status" value="1"/>
</dbReference>
<dbReference type="InterPro" id="IPR051398">
    <property type="entry name" value="Polysacch_Deacetylase"/>
</dbReference>
<sequence>MSYDDGTVQDRRFVEMLNKYQLKATFNLNSGAFGNQDRLQIGDINVDHSHIESAEVKTLFSRHEIAIHTVTHPDLTKVPDEAILHEVLEDKKALEALAGYPVRGMAYPGGSFSNHVVEALSGTGVAYSRTVVNHRAFHLPEQFLTWHPTCHDNDPDRPALTKKFLDPENREVMLYYVWGHSFEFDMYDNAWEKIEAFCAEISRKPEVWYATNIEIYDYVKAANELRYTELGTVVYNPSALDIYLEAAGEMIVVKGGATVEWTVEA</sequence>
<gene>
    <name evidence="4" type="ORF">L1F29_26155</name>
</gene>
<evidence type="ECO:0000256" key="1">
    <source>
        <dbReference type="ARBA" id="ARBA00004613"/>
    </source>
</evidence>
<dbReference type="CDD" id="cd10967">
    <property type="entry name" value="CE4_GLA_like_6s"/>
    <property type="match status" value="1"/>
</dbReference>
<protein>
    <submittedName>
        <fullName evidence="4">Polysaccharide deacetylase family protein</fullName>
    </submittedName>
</protein>
<proteinExistence type="predicted"/>
<dbReference type="EMBL" id="CP091430">
    <property type="protein sequence ID" value="UVI28894.1"/>
    <property type="molecule type" value="Genomic_DNA"/>
</dbReference>
<dbReference type="InterPro" id="IPR002509">
    <property type="entry name" value="NODB_dom"/>
</dbReference>
<evidence type="ECO:0000256" key="2">
    <source>
        <dbReference type="ARBA" id="ARBA00022729"/>
    </source>
</evidence>
<evidence type="ECO:0000313" key="5">
    <source>
        <dbReference type="Proteomes" id="UP001057877"/>
    </source>
</evidence>
<dbReference type="InterPro" id="IPR011330">
    <property type="entry name" value="Glyco_hydro/deAcase_b/a-brl"/>
</dbReference>
<comment type="subcellular location">
    <subcellularLocation>
        <location evidence="1">Secreted</location>
    </subcellularLocation>
</comment>
<keyword evidence="2" id="KW-0732">Signal</keyword>
<dbReference type="Proteomes" id="UP001057877">
    <property type="component" value="Chromosome"/>
</dbReference>
<evidence type="ECO:0000259" key="3">
    <source>
        <dbReference type="PROSITE" id="PS51677"/>
    </source>
</evidence>
<dbReference type="Pfam" id="PF01522">
    <property type="entry name" value="Polysacc_deac_1"/>
    <property type="match status" value="1"/>
</dbReference>
<evidence type="ECO:0000313" key="4">
    <source>
        <dbReference type="EMBL" id="UVI28894.1"/>
    </source>
</evidence>
<reference evidence="4" key="1">
    <citation type="submission" date="2022-01" db="EMBL/GenBank/DDBJ databases">
        <title>Paenibacillus spongiae sp. nov., isolated from marine sponge.</title>
        <authorList>
            <person name="Li Z."/>
            <person name="Zhang M."/>
        </authorList>
    </citation>
    <scope>NUCLEOTIDE SEQUENCE</scope>
    <source>
        <strain evidence="4">PHS-Z3</strain>
    </source>
</reference>
<dbReference type="Gene3D" id="3.20.20.370">
    <property type="entry name" value="Glycoside hydrolase/deacetylase"/>
    <property type="match status" value="1"/>
</dbReference>
<dbReference type="PROSITE" id="PS51677">
    <property type="entry name" value="NODB"/>
    <property type="match status" value="1"/>
</dbReference>
<accession>A0ABY5S5C5</accession>